<dbReference type="RefSeq" id="WP_109202270.1">
    <property type="nucleotide sequence ID" value="NZ_QEWS01000013.1"/>
</dbReference>
<dbReference type="AlphaFoldDB" id="A0A2U2ASL5"/>
<evidence type="ECO:0000313" key="4">
    <source>
        <dbReference type="Proteomes" id="UP000245217"/>
    </source>
</evidence>
<protein>
    <submittedName>
        <fullName evidence="1">Uncharacterized protein</fullName>
    </submittedName>
</protein>
<dbReference type="EMBL" id="QEWW01000001">
    <property type="protein sequence ID" value="PWD87728.1"/>
    <property type="molecule type" value="Genomic_DNA"/>
</dbReference>
<dbReference type="EMBL" id="QEWV01000012">
    <property type="protein sequence ID" value="PWD89968.1"/>
    <property type="molecule type" value="Genomic_DNA"/>
</dbReference>
<dbReference type="Proteomes" id="UP000245217">
    <property type="component" value="Unassembled WGS sequence"/>
</dbReference>
<sequence length="65" mass="7448">MAYVKRGFSESLLHLFNFFPTIVVSSPKSYKEALRSDVEKCGEDLNNSIIWYTSQLSDVKKKDSV</sequence>
<accession>A0A2U2ASL5</accession>
<evidence type="ECO:0000313" key="2">
    <source>
        <dbReference type="EMBL" id="PWD89968.1"/>
    </source>
</evidence>
<name>A0A2U2ASL5_9GAMM</name>
<proteinExistence type="predicted"/>
<evidence type="ECO:0000313" key="3">
    <source>
        <dbReference type="Proteomes" id="UP000245059"/>
    </source>
</evidence>
<organism evidence="1 3">
    <name type="scientific">Ignatzschineria cameli</name>
    <dbReference type="NCBI Taxonomy" id="2182793"/>
    <lineage>
        <taxon>Bacteria</taxon>
        <taxon>Pseudomonadati</taxon>
        <taxon>Pseudomonadota</taxon>
        <taxon>Gammaproteobacteria</taxon>
        <taxon>Cardiobacteriales</taxon>
        <taxon>Ignatzschineriaceae</taxon>
        <taxon>Ignatzschineria</taxon>
    </lineage>
</organism>
<comment type="caution">
    <text evidence="1">The sequence shown here is derived from an EMBL/GenBank/DDBJ whole genome shotgun (WGS) entry which is preliminary data.</text>
</comment>
<reference evidence="1" key="1">
    <citation type="journal article" date="2018" name="Genome Announc.">
        <title>Ignatzschineria cameli sp. nov., isolated from necrotic foot tissue of dromedaries (Camelus dromedarius) and associated maggots (Wohlfahrtia species) in Dubai.</title>
        <authorList>
            <person name="Tsang C.C."/>
            <person name="Tang J.Y."/>
            <person name="Fong J.Y."/>
            <person name="Kinne J."/>
            <person name="Lee H.H."/>
            <person name="Joseph M."/>
            <person name="Jose S."/>
            <person name="Schuster R.K."/>
            <person name="Tang Y."/>
            <person name="Sivakumar S."/>
            <person name="Chen J.H."/>
            <person name="Teng J.L."/>
            <person name="Lau S.K."/>
            <person name="Wernery U."/>
            <person name="Woo P.C."/>
        </authorList>
    </citation>
    <scope>NUCLEOTIDE SEQUENCE</scope>
    <source>
        <strain evidence="1">UAE-HKU57</strain>
        <strain evidence="2">UAE-HKU58</strain>
    </source>
</reference>
<evidence type="ECO:0000313" key="1">
    <source>
        <dbReference type="EMBL" id="PWD87728.1"/>
    </source>
</evidence>
<gene>
    <name evidence="1" type="ORF">DC077_00105</name>
    <name evidence="2" type="ORF">DC078_09315</name>
</gene>
<reference evidence="3 4" key="2">
    <citation type="submission" date="2018-05" db="EMBL/GenBank/DDBJ databases">
        <title>Ignatzschineria dubaiensis sp. nov., isolated from necrotic foot tissues of dromedaries (Camelus dromedarius) and associated maggots in Dubai, United Arab Emirates.</title>
        <authorList>
            <person name="Tsang C.C."/>
            <person name="Tang J.Y.M."/>
            <person name="Fong J.Y.H."/>
            <person name="Kinne J."/>
            <person name="Lee H.H."/>
            <person name="Joseph M."/>
            <person name="Jose S."/>
            <person name="Schuster R.K."/>
            <person name="Tang Y."/>
            <person name="Sivakumar S."/>
            <person name="Chen J.H.K."/>
            <person name="Teng J.L.L."/>
            <person name="Lau S.K.P."/>
            <person name="Wernery U."/>
            <person name="Woo P.C.Y."/>
        </authorList>
    </citation>
    <scope>NUCLEOTIDE SEQUENCE [LARGE SCALE GENOMIC DNA]</scope>
    <source>
        <strain evidence="3">UAE-HKU57</strain>
        <strain evidence="4">UAE-HKU58</strain>
    </source>
</reference>
<dbReference type="Proteomes" id="UP000245059">
    <property type="component" value="Unassembled WGS sequence"/>
</dbReference>
<keyword evidence="4" id="KW-1185">Reference proteome</keyword>